<dbReference type="AlphaFoldDB" id="A0A1H3GI64"/>
<keyword evidence="2" id="KW-1185">Reference proteome</keyword>
<protein>
    <recommendedName>
        <fullName evidence="3">Lipoprotein</fullName>
    </recommendedName>
</protein>
<evidence type="ECO:0000313" key="1">
    <source>
        <dbReference type="EMBL" id="SDY02174.1"/>
    </source>
</evidence>
<accession>A0A1H3GI64</accession>
<dbReference type="STRING" id="595670.SAMN05421643_102175"/>
<sequence length="109" mass="12171">MKTLILLAGIILLTACSLGTSREVKLAEKMLSHFQCNKIESAQMTHNSITTYHEQSLASSHQKASLYVQSYKDGEQLFDMPLTEVIEQQYVIYKAACQNLGGIEPTFAE</sequence>
<dbReference type="RefSeq" id="WP_092687456.1">
    <property type="nucleotide sequence ID" value="NZ_FNPK01000002.1"/>
</dbReference>
<reference evidence="2" key="1">
    <citation type="submission" date="2016-10" db="EMBL/GenBank/DDBJ databases">
        <authorList>
            <person name="Varghese N."/>
            <person name="Submissions S."/>
        </authorList>
    </citation>
    <scope>NUCLEOTIDE SEQUENCE [LARGE SCALE GENOMIC DNA]</scope>
    <source>
        <strain evidence="2">ANC 5109</strain>
    </source>
</reference>
<proteinExistence type="predicted"/>
<dbReference type="Proteomes" id="UP000199035">
    <property type="component" value="Unassembled WGS sequence"/>
</dbReference>
<dbReference type="PROSITE" id="PS51257">
    <property type="entry name" value="PROKAR_LIPOPROTEIN"/>
    <property type="match status" value="1"/>
</dbReference>
<evidence type="ECO:0008006" key="3">
    <source>
        <dbReference type="Google" id="ProtNLM"/>
    </source>
</evidence>
<organism evidence="1 2">
    <name type="scientific">Acinetobacter kyonggiensis</name>
    <dbReference type="NCBI Taxonomy" id="595670"/>
    <lineage>
        <taxon>Bacteria</taxon>
        <taxon>Pseudomonadati</taxon>
        <taxon>Pseudomonadota</taxon>
        <taxon>Gammaproteobacteria</taxon>
        <taxon>Moraxellales</taxon>
        <taxon>Moraxellaceae</taxon>
        <taxon>Acinetobacter</taxon>
    </lineage>
</organism>
<name>A0A1H3GI64_9GAMM</name>
<dbReference type="EMBL" id="FNPK01000002">
    <property type="protein sequence ID" value="SDY02174.1"/>
    <property type="molecule type" value="Genomic_DNA"/>
</dbReference>
<gene>
    <name evidence="1" type="ORF">SAMN05421643_102175</name>
</gene>
<evidence type="ECO:0000313" key="2">
    <source>
        <dbReference type="Proteomes" id="UP000199035"/>
    </source>
</evidence>